<evidence type="ECO:0000256" key="1">
    <source>
        <dbReference type="PIRNR" id="PIRNR006444"/>
    </source>
</evidence>
<reference evidence="6" key="1">
    <citation type="journal article" date="2019" name="Int. J. Syst. Evol. Microbiol.">
        <title>The Global Catalogue of Microorganisms (GCM) 10K type strain sequencing project: providing services to taxonomists for standard genome sequencing and annotation.</title>
        <authorList>
            <consortium name="The Broad Institute Genomics Platform"/>
            <consortium name="The Broad Institute Genome Sequencing Center for Infectious Disease"/>
            <person name="Wu L."/>
            <person name="Ma J."/>
        </authorList>
    </citation>
    <scope>NUCLEOTIDE SEQUENCE [LARGE SCALE GENOMIC DNA]</scope>
    <source>
        <strain evidence="6">JCM 6307</strain>
    </source>
</reference>
<comment type="similarity">
    <text evidence="1">Belongs to the phenylacetyl-CoA ligase family.</text>
</comment>
<evidence type="ECO:0000256" key="2">
    <source>
        <dbReference type="SAM" id="MobiDB-lite"/>
    </source>
</evidence>
<dbReference type="GO" id="GO:0016874">
    <property type="term" value="F:ligase activity"/>
    <property type="evidence" value="ECO:0007669"/>
    <property type="project" value="UniProtKB-KW"/>
</dbReference>
<dbReference type="CDD" id="cd05913">
    <property type="entry name" value="PaaK"/>
    <property type="match status" value="1"/>
</dbReference>
<dbReference type="Proteomes" id="UP001501358">
    <property type="component" value="Unassembled WGS sequence"/>
</dbReference>
<dbReference type="Pfam" id="PF00501">
    <property type="entry name" value="AMP-binding"/>
    <property type="match status" value="1"/>
</dbReference>
<feature type="region of interest" description="Disordered" evidence="2">
    <location>
        <begin position="1"/>
        <end position="49"/>
    </location>
</feature>
<dbReference type="Pfam" id="PF14535">
    <property type="entry name" value="AMP-binding_C_2"/>
    <property type="match status" value="1"/>
</dbReference>
<name>A0ABP5YSG1_9ACTN</name>
<evidence type="ECO:0000259" key="4">
    <source>
        <dbReference type="Pfam" id="PF14535"/>
    </source>
</evidence>
<keyword evidence="1 5" id="KW-0436">Ligase</keyword>
<keyword evidence="6" id="KW-1185">Reference proteome</keyword>
<gene>
    <name evidence="5" type="primary">paaF</name>
    <name evidence="5" type="ORF">GCM10010406_22880</name>
</gene>
<sequence>MTHPAGIGTGVGAGADAGAGPAGAAPDALPAPLPAVAPPPHSEQDPAERMSVEELRALQLRRLRATLAHAYANVEFYRRGFDAAGVRPEDCRTLEDLARFPFTTKADLRDNYPFGMFAVPPEQVRRLHASSGTTGRPTVVGYTDNDLSTWADVVARSLRAAGARPGHKVHVSYGYGLFTGGLGAHYGAERLGCTVIPASGGMTARQVQVIQDFRPEIIMITPSYMLTLLDEFERRGVDPRSTSLRIGVFGAEPWTEEMRREIEERAGIHAVDIYGLSEVIGPGVAQECVETKDGLHVWEDHFLPEVVDPFTDRVLAGGEEGELVFTSLTKEAVPVIRYRTRDLTRLLPGTARPAFRRMAKVTGRCDDMIILRGVNVFPTQIEEVVLRTGGVAPHFQLRLSRRGRMDHMTVRAEARPGASPEQRAAAAAAIASEVKDGVGVSVEVEIVEPETLERSVGKIRRVVDERNH</sequence>
<accession>A0ABP5YSG1</accession>
<evidence type="ECO:0000313" key="5">
    <source>
        <dbReference type="EMBL" id="GAA2486141.1"/>
    </source>
</evidence>
<keyword evidence="1" id="KW-0547">Nucleotide-binding</keyword>
<feature type="domain" description="AMP-dependent synthetase/ligase" evidence="3">
    <location>
        <begin position="119"/>
        <end position="325"/>
    </location>
</feature>
<dbReference type="PIRSF" id="PIRSF006444">
    <property type="entry name" value="PaaK"/>
    <property type="match status" value="1"/>
</dbReference>
<comment type="pathway">
    <text evidence="1">Aromatic compound metabolism; phenylacetate degradation.</text>
</comment>
<dbReference type="InterPro" id="IPR049623">
    <property type="entry name" value="PA_CoA_lig_proteobact_actino"/>
</dbReference>
<dbReference type="InterPro" id="IPR028154">
    <property type="entry name" value="AMP-dep_Lig_C"/>
</dbReference>
<feature type="compositionally biased region" description="Gly residues" evidence="2">
    <location>
        <begin position="7"/>
        <end position="21"/>
    </location>
</feature>
<dbReference type="InterPro" id="IPR045851">
    <property type="entry name" value="AMP-bd_C_sf"/>
</dbReference>
<dbReference type="EMBL" id="BAAATA010000010">
    <property type="protein sequence ID" value="GAA2486141.1"/>
    <property type="molecule type" value="Genomic_DNA"/>
</dbReference>
<protein>
    <recommendedName>
        <fullName evidence="1">Phenylacetate-coenzyme A ligase</fullName>
        <ecNumber evidence="1">6.2.1.30</ecNumber>
    </recommendedName>
    <alternativeName>
        <fullName evidence="1">Phenylacetyl-CoA ligase</fullName>
    </alternativeName>
</protein>
<comment type="catalytic activity">
    <reaction evidence="1">
        <text>2-phenylacetate + ATP + CoA = phenylacetyl-CoA + AMP + diphosphate</text>
        <dbReference type="Rhea" id="RHEA:20956"/>
        <dbReference type="ChEBI" id="CHEBI:18401"/>
        <dbReference type="ChEBI" id="CHEBI:30616"/>
        <dbReference type="ChEBI" id="CHEBI:33019"/>
        <dbReference type="ChEBI" id="CHEBI:57287"/>
        <dbReference type="ChEBI" id="CHEBI:57390"/>
        <dbReference type="ChEBI" id="CHEBI:456215"/>
        <dbReference type="EC" id="6.2.1.30"/>
    </reaction>
</comment>
<feature type="compositionally biased region" description="Pro residues" evidence="2">
    <location>
        <begin position="29"/>
        <end position="41"/>
    </location>
</feature>
<evidence type="ECO:0000259" key="3">
    <source>
        <dbReference type="Pfam" id="PF00501"/>
    </source>
</evidence>
<dbReference type="NCBIfam" id="TIGR02155">
    <property type="entry name" value="PA_CoA_ligase"/>
    <property type="match status" value="1"/>
</dbReference>
<dbReference type="Gene3D" id="3.30.300.30">
    <property type="match status" value="1"/>
</dbReference>
<dbReference type="PANTHER" id="PTHR43439:SF1">
    <property type="entry name" value="PHENYLACETATE-COENZYME A LIGASE"/>
    <property type="match status" value="1"/>
</dbReference>
<dbReference type="InterPro" id="IPR042099">
    <property type="entry name" value="ANL_N_sf"/>
</dbReference>
<dbReference type="PANTHER" id="PTHR43439">
    <property type="entry name" value="PHENYLACETATE-COENZYME A LIGASE"/>
    <property type="match status" value="1"/>
</dbReference>
<comment type="caution">
    <text evidence="5">The sequence shown here is derived from an EMBL/GenBank/DDBJ whole genome shotgun (WGS) entry which is preliminary data.</text>
</comment>
<evidence type="ECO:0000313" key="6">
    <source>
        <dbReference type="Proteomes" id="UP001501358"/>
    </source>
</evidence>
<organism evidence="5 6">
    <name type="scientific">Streptomyces thermolineatus</name>
    <dbReference type="NCBI Taxonomy" id="44033"/>
    <lineage>
        <taxon>Bacteria</taxon>
        <taxon>Bacillati</taxon>
        <taxon>Actinomycetota</taxon>
        <taxon>Actinomycetes</taxon>
        <taxon>Kitasatosporales</taxon>
        <taxon>Streptomycetaceae</taxon>
        <taxon>Streptomyces</taxon>
    </lineage>
</organism>
<comment type="function">
    <text evidence="1">Catalyzes the activation of phenylacetic acid (PA) to phenylacetyl-CoA (PA-CoA).</text>
</comment>
<dbReference type="InterPro" id="IPR000873">
    <property type="entry name" value="AMP-dep_synth/lig_dom"/>
</dbReference>
<dbReference type="EC" id="6.2.1.30" evidence="1"/>
<dbReference type="InterPro" id="IPR011880">
    <property type="entry name" value="PA_CoA_ligase"/>
</dbReference>
<feature type="domain" description="AMP-dependent ligase C-terminal" evidence="4">
    <location>
        <begin position="373"/>
        <end position="466"/>
    </location>
</feature>
<dbReference type="SUPFAM" id="SSF56801">
    <property type="entry name" value="Acetyl-CoA synthetase-like"/>
    <property type="match status" value="1"/>
</dbReference>
<dbReference type="InterPro" id="IPR051414">
    <property type="entry name" value="Adenylate-forming_Reductase"/>
</dbReference>
<proteinExistence type="inferred from homology"/>
<dbReference type="Gene3D" id="3.40.50.12780">
    <property type="entry name" value="N-terminal domain of ligase-like"/>
    <property type="match status" value="1"/>
</dbReference>